<name>A0A7J3MXY6_9CREN</name>
<dbReference type="PROSITE" id="PS00211">
    <property type="entry name" value="ABC_TRANSPORTER_1"/>
    <property type="match status" value="1"/>
</dbReference>
<dbReference type="InterPro" id="IPR015854">
    <property type="entry name" value="ABC_transpr_LolD-like"/>
</dbReference>
<dbReference type="GO" id="GO:0016887">
    <property type="term" value="F:ATP hydrolysis activity"/>
    <property type="evidence" value="ECO:0007669"/>
    <property type="project" value="InterPro"/>
</dbReference>
<dbReference type="InterPro" id="IPR017871">
    <property type="entry name" value="ABC_transporter-like_CS"/>
</dbReference>
<dbReference type="PANTHER" id="PTHR24220:SF86">
    <property type="entry name" value="ABC TRANSPORTER ABCH.1"/>
    <property type="match status" value="1"/>
</dbReference>
<dbReference type="PANTHER" id="PTHR24220">
    <property type="entry name" value="IMPORT ATP-BINDING PROTEIN"/>
    <property type="match status" value="1"/>
</dbReference>
<dbReference type="Pfam" id="PF00005">
    <property type="entry name" value="ABC_tran"/>
    <property type="match status" value="1"/>
</dbReference>
<gene>
    <name evidence="5" type="ORF">ENT99_08535</name>
    <name evidence="6" type="ORF">ENU64_03155</name>
</gene>
<dbReference type="FunFam" id="3.40.50.300:FF:000032">
    <property type="entry name" value="Export ABC transporter ATP-binding protein"/>
    <property type="match status" value="1"/>
</dbReference>
<sequence>MSKGVVVQLRNVVKTYRYGKQYVQALRGIDLDVQRSEIVCIVGPSGSGKTTLLNIIGGLDRVDIGKVIVDGIDLCSLNERELVEFRLRKIGYVFQFYNLIPTLSVLENVELPMYLLGVKEKERKERAIELLQLVGIQHLANRTPDTLSGGEQQRVAIARALAVNPAIILMDEPTGALDTDNTKKLIDLIKKLNNKLGQTFIVATHDILVAKECTNICTLRDGKITNVYKPSEIGRLFQYLV</sequence>
<evidence type="ECO:0000313" key="6">
    <source>
        <dbReference type="EMBL" id="HGT98408.1"/>
    </source>
</evidence>
<dbReference type="EMBL" id="DTDH01000092">
    <property type="protein sequence ID" value="HGT98408.1"/>
    <property type="molecule type" value="Genomic_DNA"/>
</dbReference>
<feature type="domain" description="ABC transporter" evidence="4">
    <location>
        <begin position="7"/>
        <end position="240"/>
    </location>
</feature>
<dbReference type="InterPro" id="IPR027417">
    <property type="entry name" value="P-loop_NTPase"/>
</dbReference>
<dbReference type="EMBL" id="DTAU01000155">
    <property type="protein sequence ID" value="HFQ79722.1"/>
    <property type="molecule type" value="Genomic_DNA"/>
</dbReference>
<keyword evidence="1" id="KW-0813">Transport</keyword>
<dbReference type="InterPro" id="IPR003439">
    <property type="entry name" value="ABC_transporter-like_ATP-bd"/>
</dbReference>
<dbReference type="AlphaFoldDB" id="A0A7J3MXY6"/>
<evidence type="ECO:0000256" key="3">
    <source>
        <dbReference type="ARBA" id="ARBA00022840"/>
    </source>
</evidence>
<dbReference type="InterPro" id="IPR003593">
    <property type="entry name" value="AAA+_ATPase"/>
</dbReference>
<dbReference type="GO" id="GO:0005524">
    <property type="term" value="F:ATP binding"/>
    <property type="evidence" value="ECO:0007669"/>
    <property type="project" value="UniProtKB-KW"/>
</dbReference>
<evidence type="ECO:0000256" key="1">
    <source>
        <dbReference type="ARBA" id="ARBA00022448"/>
    </source>
</evidence>
<dbReference type="Gene3D" id="3.40.50.300">
    <property type="entry name" value="P-loop containing nucleotide triphosphate hydrolases"/>
    <property type="match status" value="1"/>
</dbReference>
<evidence type="ECO:0000259" key="4">
    <source>
        <dbReference type="PROSITE" id="PS50893"/>
    </source>
</evidence>
<dbReference type="GO" id="GO:0005886">
    <property type="term" value="C:plasma membrane"/>
    <property type="evidence" value="ECO:0007669"/>
    <property type="project" value="TreeGrafter"/>
</dbReference>
<dbReference type="SUPFAM" id="SSF52540">
    <property type="entry name" value="P-loop containing nucleoside triphosphate hydrolases"/>
    <property type="match status" value="1"/>
</dbReference>
<evidence type="ECO:0000313" key="5">
    <source>
        <dbReference type="EMBL" id="HFQ79722.1"/>
    </source>
</evidence>
<dbReference type="GO" id="GO:0022857">
    <property type="term" value="F:transmembrane transporter activity"/>
    <property type="evidence" value="ECO:0007669"/>
    <property type="project" value="UniProtKB-ARBA"/>
</dbReference>
<organism evidence="6">
    <name type="scientific">Ignisphaera aggregans</name>
    <dbReference type="NCBI Taxonomy" id="334771"/>
    <lineage>
        <taxon>Archaea</taxon>
        <taxon>Thermoproteota</taxon>
        <taxon>Thermoprotei</taxon>
        <taxon>Desulfurococcales</taxon>
        <taxon>Desulfurococcaceae</taxon>
        <taxon>Ignisphaera</taxon>
    </lineage>
</organism>
<protein>
    <submittedName>
        <fullName evidence="6">ABC transporter ATP-binding protein</fullName>
    </submittedName>
</protein>
<dbReference type="GO" id="GO:0098796">
    <property type="term" value="C:membrane protein complex"/>
    <property type="evidence" value="ECO:0007669"/>
    <property type="project" value="UniProtKB-ARBA"/>
</dbReference>
<keyword evidence="3 6" id="KW-0067">ATP-binding</keyword>
<dbReference type="CDD" id="cd03255">
    <property type="entry name" value="ABC_MJ0796_LolCDE_FtsE"/>
    <property type="match status" value="1"/>
</dbReference>
<evidence type="ECO:0000256" key="2">
    <source>
        <dbReference type="ARBA" id="ARBA00022741"/>
    </source>
</evidence>
<reference evidence="6" key="1">
    <citation type="journal article" date="2020" name="mSystems">
        <title>Genome- and Community-Level Interaction Insights into Carbon Utilization and Element Cycling Functions of Hydrothermarchaeota in Hydrothermal Sediment.</title>
        <authorList>
            <person name="Zhou Z."/>
            <person name="Liu Y."/>
            <person name="Xu W."/>
            <person name="Pan J."/>
            <person name="Luo Z.H."/>
            <person name="Li M."/>
        </authorList>
    </citation>
    <scope>NUCLEOTIDE SEQUENCE [LARGE SCALE GENOMIC DNA]</scope>
    <source>
        <strain evidence="5">SpSt-629</strain>
        <strain evidence="6">SpSt-688</strain>
    </source>
</reference>
<dbReference type="PROSITE" id="PS50893">
    <property type="entry name" value="ABC_TRANSPORTER_2"/>
    <property type="match status" value="1"/>
</dbReference>
<accession>A0A7J3MXY6</accession>
<dbReference type="SMART" id="SM00382">
    <property type="entry name" value="AAA"/>
    <property type="match status" value="1"/>
</dbReference>
<proteinExistence type="predicted"/>
<comment type="caution">
    <text evidence="6">The sequence shown here is derived from an EMBL/GenBank/DDBJ whole genome shotgun (WGS) entry which is preliminary data.</text>
</comment>
<keyword evidence="2" id="KW-0547">Nucleotide-binding</keyword>
<dbReference type="InterPro" id="IPR017911">
    <property type="entry name" value="MacB-like_ATP-bd"/>
</dbReference>